<sequence>MGLRAYPWLWLLGLVLVLAGCEAAANETLTLPPIEVSFRFEVNGNALQDGQAYTATATGSVDLTQALAERGGYRKTEVTRALVTAATLTRIQPVLTNLADLLTEARLLLTASGVNDTEVASRTGFPSETEAALSPRTGIDVTAFVQQPSFGAKLRLVPRNPNPQEQYVYEVRLTLQVQVEGV</sequence>
<dbReference type="PROSITE" id="PS51257">
    <property type="entry name" value="PROKAR_LIPOPROTEIN"/>
    <property type="match status" value="1"/>
</dbReference>
<evidence type="ECO:0000313" key="1">
    <source>
        <dbReference type="EMBL" id="HER95919.1"/>
    </source>
</evidence>
<reference evidence="1" key="1">
    <citation type="journal article" date="2020" name="mSystems">
        <title>Genome- and Community-Level Interaction Insights into Carbon Utilization and Element Cycling Functions of Hydrothermarchaeota in Hydrothermal Sediment.</title>
        <authorList>
            <person name="Zhou Z."/>
            <person name="Liu Y."/>
            <person name="Xu W."/>
            <person name="Pan J."/>
            <person name="Luo Z.H."/>
            <person name="Li M."/>
        </authorList>
    </citation>
    <scope>NUCLEOTIDE SEQUENCE [LARGE SCALE GENOMIC DNA]</scope>
    <source>
        <strain evidence="1">SpSt-143</strain>
    </source>
</reference>
<protein>
    <recommendedName>
        <fullName evidence="2">Lipoprotein</fullName>
    </recommendedName>
</protein>
<gene>
    <name evidence="1" type="ORF">ENO59_05310</name>
</gene>
<comment type="caution">
    <text evidence="1">The sequence shown here is derived from an EMBL/GenBank/DDBJ whole genome shotgun (WGS) entry which is preliminary data.</text>
</comment>
<dbReference type="EMBL" id="DSGB01000004">
    <property type="protein sequence ID" value="HER95919.1"/>
    <property type="molecule type" value="Genomic_DNA"/>
</dbReference>
<accession>A0A7V2F5V9</accession>
<proteinExistence type="predicted"/>
<name>A0A7V2F5V9_RHOMR</name>
<evidence type="ECO:0008006" key="2">
    <source>
        <dbReference type="Google" id="ProtNLM"/>
    </source>
</evidence>
<dbReference type="AlphaFoldDB" id="A0A7V2F5V9"/>
<organism evidence="1">
    <name type="scientific">Rhodothermus marinus</name>
    <name type="common">Rhodothermus obamensis</name>
    <dbReference type="NCBI Taxonomy" id="29549"/>
    <lineage>
        <taxon>Bacteria</taxon>
        <taxon>Pseudomonadati</taxon>
        <taxon>Rhodothermota</taxon>
        <taxon>Rhodothermia</taxon>
        <taxon>Rhodothermales</taxon>
        <taxon>Rhodothermaceae</taxon>
        <taxon>Rhodothermus</taxon>
    </lineage>
</organism>